<proteinExistence type="predicted"/>
<comment type="caution">
    <text evidence="1">The sequence shown here is derived from an EMBL/GenBank/DDBJ whole genome shotgun (WGS) entry which is preliminary data.</text>
</comment>
<accession>A0A940MJR0</accession>
<dbReference type="Proteomes" id="UP000670475">
    <property type="component" value="Unassembled WGS sequence"/>
</dbReference>
<evidence type="ECO:0000313" key="1">
    <source>
        <dbReference type="EMBL" id="MBP0461007.1"/>
    </source>
</evidence>
<name>A0A940MJR0_9ACTN</name>
<evidence type="ECO:0000313" key="2">
    <source>
        <dbReference type="Proteomes" id="UP000670475"/>
    </source>
</evidence>
<dbReference type="AlphaFoldDB" id="A0A940MJR0"/>
<dbReference type="EMBL" id="JAGIQL010000150">
    <property type="protein sequence ID" value="MBP0461007.1"/>
    <property type="molecule type" value="Genomic_DNA"/>
</dbReference>
<keyword evidence="2" id="KW-1185">Reference proteome</keyword>
<reference evidence="1" key="1">
    <citation type="submission" date="2021-03" db="EMBL/GenBank/DDBJ databases">
        <title>Whole genome sequence of Streptomyces bomunensis MMS17-BM035.</title>
        <authorList>
            <person name="Lee J.H."/>
        </authorList>
    </citation>
    <scope>NUCLEOTIDE SEQUENCE</scope>
    <source>
        <strain evidence="1">MMS17-BM035</strain>
    </source>
</reference>
<sequence length="52" mass="5295">MLANGPGPAGVTKLPHAARNLRAPLCILQSAARAATTTRDIARGPSALGHDH</sequence>
<organism evidence="1 2">
    <name type="scientific">Streptomyces montanisoli</name>
    <dbReference type="NCBI Taxonomy" id="2798581"/>
    <lineage>
        <taxon>Bacteria</taxon>
        <taxon>Bacillati</taxon>
        <taxon>Actinomycetota</taxon>
        <taxon>Actinomycetes</taxon>
        <taxon>Kitasatosporales</taxon>
        <taxon>Streptomycetaceae</taxon>
        <taxon>Streptomyces</taxon>
    </lineage>
</organism>
<protein>
    <submittedName>
        <fullName evidence="1">Uncharacterized protein</fullName>
    </submittedName>
</protein>
<gene>
    <name evidence="1" type="ORF">JFN87_26590</name>
</gene>